<reference evidence="2" key="1">
    <citation type="journal article" date="2015" name="Nature">
        <title>Complex archaea that bridge the gap between prokaryotes and eukaryotes.</title>
        <authorList>
            <person name="Spang A."/>
            <person name="Saw J.H."/>
            <person name="Jorgensen S.L."/>
            <person name="Zaremba-Niedzwiedzka K."/>
            <person name="Martijn J."/>
            <person name="Lind A.E."/>
            <person name="van Eijk R."/>
            <person name="Schleper C."/>
            <person name="Guy L."/>
            <person name="Ettema T.J."/>
        </authorList>
    </citation>
    <scope>NUCLEOTIDE SEQUENCE</scope>
</reference>
<dbReference type="AlphaFoldDB" id="A0A0F9HJN0"/>
<proteinExistence type="predicted"/>
<dbReference type="Gene3D" id="3.30.110.40">
    <property type="entry name" value="TusA-like domain"/>
    <property type="match status" value="1"/>
</dbReference>
<dbReference type="Pfam" id="PF01206">
    <property type="entry name" value="TusA"/>
    <property type="match status" value="1"/>
</dbReference>
<protein>
    <recommendedName>
        <fullName evidence="1">UPF0033 domain-containing protein</fullName>
    </recommendedName>
</protein>
<organism evidence="2">
    <name type="scientific">marine sediment metagenome</name>
    <dbReference type="NCBI Taxonomy" id="412755"/>
    <lineage>
        <taxon>unclassified sequences</taxon>
        <taxon>metagenomes</taxon>
        <taxon>ecological metagenomes</taxon>
    </lineage>
</organism>
<dbReference type="PANTHER" id="PTHR33279">
    <property type="entry name" value="SULFUR CARRIER PROTEIN YEDF-RELATED"/>
    <property type="match status" value="1"/>
</dbReference>
<name>A0A0F9HJN0_9ZZZZ</name>
<dbReference type="CDD" id="cd00291">
    <property type="entry name" value="SirA_YedF_YeeD"/>
    <property type="match status" value="1"/>
</dbReference>
<accession>A0A0F9HJN0</accession>
<dbReference type="EMBL" id="LAZR01014922">
    <property type="protein sequence ID" value="KKM15372.1"/>
    <property type="molecule type" value="Genomic_DNA"/>
</dbReference>
<dbReference type="InterPro" id="IPR001455">
    <property type="entry name" value="TusA-like"/>
</dbReference>
<evidence type="ECO:0000259" key="1">
    <source>
        <dbReference type="PROSITE" id="PS01148"/>
    </source>
</evidence>
<sequence length="81" mass="9052">MGDVKPDKSIDIRGLVCPMTFVKAKLAIEGMEPGEVLEVLLDYEEASRSIPKSMKDHDHEVLKVEKVNDTDWVILVRKGSA</sequence>
<feature type="domain" description="UPF0033" evidence="1">
    <location>
        <begin position="10"/>
        <end position="34"/>
    </location>
</feature>
<dbReference type="PROSITE" id="PS01148">
    <property type="entry name" value="UPF0033"/>
    <property type="match status" value="1"/>
</dbReference>
<dbReference type="SUPFAM" id="SSF64307">
    <property type="entry name" value="SirA-like"/>
    <property type="match status" value="1"/>
</dbReference>
<evidence type="ECO:0000313" key="2">
    <source>
        <dbReference type="EMBL" id="KKM15372.1"/>
    </source>
</evidence>
<dbReference type="InterPro" id="IPR036868">
    <property type="entry name" value="TusA-like_sf"/>
</dbReference>
<gene>
    <name evidence="2" type="ORF">LCGC14_1696730</name>
</gene>
<dbReference type="PANTHER" id="PTHR33279:SF19">
    <property type="entry name" value="SSL1707 PROTEIN"/>
    <property type="match status" value="1"/>
</dbReference>
<comment type="caution">
    <text evidence="2">The sequence shown here is derived from an EMBL/GenBank/DDBJ whole genome shotgun (WGS) entry which is preliminary data.</text>
</comment>